<comment type="caution">
    <text evidence="2">The sequence shown here is derived from an EMBL/GenBank/DDBJ whole genome shotgun (WGS) entry which is preliminary data.</text>
</comment>
<organism evidence="2 3">
    <name type="scientific">Carnegiea gigantea</name>
    <dbReference type="NCBI Taxonomy" id="171969"/>
    <lineage>
        <taxon>Eukaryota</taxon>
        <taxon>Viridiplantae</taxon>
        <taxon>Streptophyta</taxon>
        <taxon>Embryophyta</taxon>
        <taxon>Tracheophyta</taxon>
        <taxon>Spermatophyta</taxon>
        <taxon>Magnoliopsida</taxon>
        <taxon>eudicotyledons</taxon>
        <taxon>Gunneridae</taxon>
        <taxon>Pentapetalae</taxon>
        <taxon>Caryophyllales</taxon>
        <taxon>Cactineae</taxon>
        <taxon>Cactaceae</taxon>
        <taxon>Cactoideae</taxon>
        <taxon>Echinocereeae</taxon>
        <taxon>Carnegiea</taxon>
    </lineage>
</organism>
<dbReference type="InterPro" id="IPR026960">
    <property type="entry name" value="RVT-Znf"/>
</dbReference>
<dbReference type="Proteomes" id="UP001153076">
    <property type="component" value="Unassembled WGS sequence"/>
</dbReference>
<protein>
    <recommendedName>
        <fullName evidence="1">Reverse transcriptase zinc-binding domain-containing protein</fullName>
    </recommendedName>
</protein>
<sequence length="243" mass="28037">MWGMKLGSWRRYLRCKGMLSRHKTLGRIREWWQRAQTNHLKYGDSNTCWFHSRASMRCLSNSIEQLMGKDGVMHSAPEEIDNVVVITPKLELASSLKVSDFIDGNQGCWGKKELFLPCDVDTILGIPLCNSWPADKLIWDYKSNGLFTVRSAYHLIMKGKRDDVGCSFMDDNKFWKALWELDILPRVKIFAWRVCRDVLPTRCNLARRMAAVGMNCAIYGAMEESDIHILLECPFAQLVRRVG</sequence>
<proteinExistence type="predicted"/>
<evidence type="ECO:0000313" key="3">
    <source>
        <dbReference type="Proteomes" id="UP001153076"/>
    </source>
</evidence>
<accession>A0A9Q1KW32</accession>
<evidence type="ECO:0000313" key="2">
    <source>
        <dbReference type="EMBL" id="KAJ8450950.1"/>
    </source>
</evidence>
<dbReference type="EMBL" id="JAKOGI010000012">
    <property type="protein sequence ID" value="KAJ8450950.1"/>
    <property type="molecule type" value="Genomic_DNA"/>
</dbReference>
<dbReference type="OrthoDB" id="1938822at2759"/>
<name>A0A9Q1KW32_9CARY</name>
<reference evidence="2" key="1">
    <citation type="submission" date="2022-04" db="EMBL/GenBank/DDBJ databases">
        <title>Carnegiea gigantea Genome sequencing and assembly v2.</title>
        <authorList>
            <person name="Copetti D."/>
            <person name="Sanderson M.J."/>
            <person name="Burquez A."/>
            <person name="Wojciechowski M.F."/>
        </authorList>
    </citation>
    <scope>NUCLEOTIDE SEQUENCE</scope>
    <source>
        <strain evidence="2">SGP5-SGP5p</strain>
        <tissue evidence="2">Aerial part</tissue>
    </source>
</reference>
<evidence type="ECO:0000259" key="1">
    <source>
        <dbReference type="Pfam" id="PF13966"/>
    </source>
</evidence>
<keyword evidence="3" id="KW-1185">Reference proteome</keyword>
<gene>
    <name evidence="2" type="ORF">Cgig2_032575</name>
</gene>
<dbReference type="Pfam" id="PF13966">
    <property type="entry name" value="zf-RVT"/>
    <property type="match status" value="1"/>
</dbReference>
<dbReference type="AlphaFoldDB" id="A0A9Q1KW32"/>
<feature type="domain" description="Reverse transcriptase zinc-binding" evidence="1">
    <location>
        <begin position="147"/>
        <end position="237"/>
    </location>
</feature>